<feature type="region of interest" description="Disordered" evidence="1">
    <location>
        <begin position="1"/>
        <end position="21"/>
    </location>
</feature>
<proteinExistence type="predicted"/>
<accession>A2EII4</accession>
<dbReference type="EMBL" id="DS113398">
    <property type="protein sequence ID" value="EAY07505.1"/>
    <property type="molecule type" value="Genomic_DNA"/>
</dbReference>
<dbReference type="AlphaFoldDB" id="A2EII4"/>
<gene>
    <name evidence="2" type="ORF">TVAG_124780</name>
</gene>
<dbReference type="Proteomes" id="UP000001542">
    <property type="component" value="Unassembled WGS sequence"/>
</dbReference>
<dbReference type="InParanoid" id="A2EII4"/>
<sequence>MSYSVHDKQQNKHKRTTSQSVRDYEQMRLRCSMLGKKFEVVQDYLKGLFGSNVTAITLLSRANTLEKMTGIQVDRLARRNRQALFCWFTENWEVIQPILLSNTSAYQKAHMAAKSESEAMFDIANLLNYH</sequence>
<dbReference type="OrthoDB" id="10652761at2759"/>
<feature type="compositionally biased region" description="Basic and acidic residues" evidence="1">
    <location>
        <begin position="1"/>
        <end position="10"/>
    </location>
</feature>
<dbReference type="VEuPathDB" id="TrichDB:TVAGG3_0200050"/>
<name>A2EII4_TRIV3</name>
<reference evidence="2" key="1">
    <citation type="submission" date="2006-10" db="EMBL/GenBank/DDBJ databases">
        <authorList>
            <person name="Amadeo P."/>
            <person name="Zhao Q."/>
            <person name="Wortman J."/>
            <person name="Fraser-Liggett C."/>
            <person name="Carlton J."/>
        </authorList>
    </citation>
    <scope>NUCLEOTIDE SEQUENCE</scope>
    <source>
        <strain evidence="2">G3</strain>
    </source>
</reference>
<protein>
    <submittedName>
        <fullName evidence="2">Uncharacterized protein</fullName>
    </submittedName>
</protein>
<dbReference type="RefSeq" id="XP_001319728.1">
    <property type="nucleotide sequence ID" value="XM_001319693.1"/>
</dbReference>
<dbReference type="VEuPathDB" id="TrichDB:TVAG_124780"/>
<dbReference type="KEGG" id="tva:4765398"/>
<organism evidence="2 3">
    <name type="scientific">Trichomonas vaginalis (strain ATCC PRA-98 / G3)</name>
    <dbReference type="NCBI Taxonomy" id="412133"/>
    <lineage>
        <taxon>Eukaryota</taxon>
        <taxon>Metamonada</taxon>
        <taxon>Parabasalia</taxon>
        <taxon>Trichomonadida</taxon>
        <taxon>Trichomonadidae</taxon>
        <taxon>Trichomonas</taxon>
    </lineage>
</organism>
<keyword evidence="3" id="KW-1185">Reference proteome</keyword>
<evidence type="ECO:0000256" key="1">
    <source>
        <dbReference type="SAM" id="MobiDB-lite"/>
    </source>
</evidence>
<evidence type="ECO:0000313" key="3">
    <source>
        <dbReference type="Proteomes" id="UP000001542"/>
    </source>
</evidence>
<reference evidence="2" key="2">
    <citation type="journal article" date="2007" name="Science">
        <title>Draft genome sequence of the sexually transmitted pathogen Trichomonas vaginalis.</title>
        <authorList>
            <person name="Carlton J.M."/>
            <person name="Hirt R.P."/>
            <person name="Silva J.C."/>
            <person name="Delcher A.L."/>
            <person name="Schatz M."/>
            <person name="Zhao Q."/>
            <person name="Wortman J.R."/>
            <person name="Bidwell S.L."/>
            <person name="Alsmark U.C.M."/>
            <person name="Besteiro S."/>
            <person name="Sicheritz-Ponten T."/>
            <person name="Noel C.J."/>
            <person name="Dacks J.B."/>
            <person name="Foster P.G."/>
            <person name="Simillion C."/>
            <person name="Van de Peer Y."/>
            <person name="Miranda-Saavedra D."/>
            <person name="Barton G.J."/>
            <person name="Westrop G.D."/>
            <person name="Mueller S."/>
            <person name="Dessi D."/>
            <person name="Fiori P.L."/>
            <person name="Ren Q."/>
            <person name="Paulsen I."/>
            <person name="Zhang H."/>
            <person name="Bastida-Corcuera F.D."/>
            <person name="Simoes-Barbosa A."/>
            <person name="Brown M.T."/>
            <person name="Hayes R.D."/>
            <person name="Mukherjee M."/>
            <person name="Okumura C.Y."/>
            <person name="Schneider R."/>
            <person name="Smith A.J."/>
            <person name="Vanacova S."/>
            <person name="Villalvazo M."/>
            <person name="Haas B.J."/>
            <person name="Pertea M."/>
            <person name="Feldblyum T.V."/>
            <person name="Utterback T.R."/>
            <person name="Shu C.L."/>
            <person name="Osoegawa K."/>
            <person name="de Jong P.J."/>
            <person name="Hrdy I."/>
            <person name="Horvathova L."/>
            <person name="Zubacova Z."/>
            <person name="Dolezal P."/>
            <person name="Malik S.B."/>
            <person name="Logsdon J.M. Jr."/>
            <person name="Henze K."/>
            <person name="Gupta A."/>
            <person name="Wang C.C."/>
            <person name="Dunne R.L."/>
            <person name="Upcroft J.A."/>
            <person name="Upcroft P."/>
            <person name="White O."/>
            <person name="Salzberg S.L."/>
            <person name="Tang P."/>
            <person name="Chiu C.-H."/>
            <person name="Lee Y.-S."/>
            <person name="Embley T.M."/>
            <person name="Coombs G.H."/>
            <person name="Mottram J.C."/>
            <person name="Tachezy J."/>
            <person name="Fraser-Liggett C.M."/>
            <person name="Johnson P.J."/>
        </authorList>
    </citation>
    <scope>NUCLEOTIDE SEQUENCE [LARGE SCALE GENOMIC DNA]</scope>
    <source>
        <strain evidence="2">G3</strain>
    </source>
</reference>
<evidence type="ECO:0000313" key="2">
    <source>
        <dbReference type="EMBL" id="EAY07505.1"/>
    </source>
</evidence>